<name>A0A5C5XMY0_9PLAN</name>
<comment type="similarity">
    <text evidence="1">Belongs to the bacterial reverse transcriptase family.</text>
</comment>
<evidence type="ECO:0000256" key="2">
    <source>
        <dbReference type="SAM" id="MobiDB-lite"/>
    </source>
</evidence>
<dbReference type="PROSITE" id="PS50878">
    <property type="entry name" value="RT_POL"/>
    <property type="match status" value="1"/>
</dbReference>
<feature type="domain" description="Reverse transcriptase" evidence="3">
    <location>
        <begin position="75"/>
        <end position="311"/>
    </location>
</feature>
<dbReference type="OrthoDB" id="258234at2"/>
<dbReference type="CDD" id="cd01651">
    <property type="entry name" value="RT_G2_intron"/>
    <property type="match status" value="1"/>
</dbReference>
<gene>
    <name evidence="4" type="primary">ltrA</name>
    <name evidence="4" type="ORF">Pan54_44810</name>
</gene>
<protein>
    <submittedName>
        <fullName evidence="4">Group II intron-encoded protein LtrA</fullName>
    </submittedName>
</protein>
<dbReference type="AlphaFoldDB" id="A0A5C5XMY0"/>
<dbReference type="InterPro" id="IPR000477">
    <property type="entry name" value="RT_dom"/>
</dbReference>
<evidence type="ECO:0000313" key="5">
    <source>
        <dbReference type="Proteomes" id="UP000316095"/>
    </source>
</evidence>
<reference evidence="4 5" key="1">
    <citation type="submission" date="2019-02" db="EMBL/GenBank/DDBJ databases">
        <title>Deep-cultivation of Planctomycetes and their phenomic and genomic characterization uncovers novel biology.</title>
        <authorList>
            <person name="Wiegand S."/>
            <person name="Jogler M."/>
            <person name="Boedeker C."/>
            <person name="Pinto D."/>
            <person name="Vollmers J."/>
            <person name="Rivas-Marin E."/>
            <person name="Kohn T."/>
            <person name="Peeters S.H."/>
            <person name="Heuer A."/>
            <person name="Rast P."/>
            <person name="Oberbeckmann S."/>
            <person name="Bunk B."/>
            <person name="Jeske O."/>
            <person name="Meyerdierks A."/>
            <person name="Storesund J.E."/>
            <person name="Kallscheuer N."/>
            <person name="Luecker S."/>
            <person name="Lage O.M."/>
            <person name="Pohl T."/>
            <person name="Merkel B.J."/>
            <person name="Hornburger P."/>
            <person name="Mueller R.-W."/>
            <person name="Bruemmer F."/>
            <person name="Labrenz M."/>
            <person name="Spormann A.M."/>
            <person name="Op Den Camp H."/>
            <person name="Overmann J."/>
            <person name="Amann R."/>
            <person name="Jetten M.S.M."/>
            <person name="Mascher T."/>
            <person name="Medema M.H."/>
            <person name="Devos D.P."/>
            <person name="Kaster A.-K."/>
            <person name="Ovreas L."/>
            <person name="Rohde M."/>
            <person name="Galperin M.Y."/>
            <person name="Jogler C."/>
        </authorList>
    </citation>
    <scope>NUCLEOTIDE SEQUENCE [LARGE SCALE GENOMIC DNA]</scope>
    <source>
        <strain evidence="4 5">Pan54</strain>
    </source>
</reference>
<evidence type="ECO:0000259" key="3">
    <source>
        <dbReference type="PROSITE" id="PS50878"/>
    </source>
</evidence>
<evidence type="ECO:0000313" key="4">
    <source>
        <dbReference type="EMBL" id="TWT63723.1"/>
    </source>
</evidence>
<dbReference type="Pfam" id="PF00078">
    <property type="entry name" value="RVT_1"/>
    <property type="match status" value="1"/>
</dbReference>
<organism evidence="4 5">
    <name type="scientific">Rubinisphaera italica</name>
    <dbReference type="NCBI Taxonomy" id="2527969"/>
    <lineage>
        <taxon>Bacteria</taxon>
        <taxon>Pseudomonadati</taxon>
        <taxon>Planctomycetota</taxon>
        <taxon>Planctomycetia</taxon>
        <taxon>Planctomycetales</taxon>
        <taxon>Planctomycetaceae</taxon>
        <taxon>Rubinisphaera</taxon>
    </lineage>
</organism>
<dbReference type="InterPro" id="IPR043502">
    <property type="entry name" value="DNA/RNA_pol_sf"/>
</dbReference>
<keyword evidence="5" id="KW-1185">Reference proteome</keyword>
<proteinExistence type="inferred from homology"/>
<dbReference type="InterPro" id="IPR051083">
    <property type="entry name" value="GrpII_Intron_Splice-Mob/Def"/>
</dbReference>
<dbReference type="RefSeq" id="WP_146505511.1">
    <property type="nucleotide sequence ID" value="NZ_SJPG01000001.1"/>
</dbReference>
<accession>A0A5C5XMY0</accession>
<dbReference type="PANTHER" id="PTHR34047:SF8">
    <property type="entry name" value="PROTEIN YKFC"/>
    <property type="match status" value="1"/>
</dbReference>
<comment type="caution">
    <text evidence="4">The sequence shown here is derived from an EMBL/GenBank/DDBJ whole genome shotgun (WGS) entry which is preliminary data.</text>
</comment>
<dbReference type="PANTHER" id="PTHR34047">
    <property type="entry name" value="NUCLEAR INTRON MATURASE 1, MITOCHONDRIAL-RELATED"/>
    <property type="match status" value="1"/>
</dbReference>
<feature type="region of interest" description="Disordered" evidence="2">
    <location>
        <begin position="450"/>
        <end position="489"/>
    </location>
</feature>
<dbReference type="Proteomes" id="UP000316095">
    <property type="component" value="Unassembled WGS sequence"/>
</dbReference>
<evidence type="ECO:0000256" key="1">
    <source>
        <dbReference type="ARBA" id="ARBA00034120"/>
    </source>
</evidence>
<sequence length="489" mass="55763">MSAIRELQNYLFEQAKSYPTKPHADLFHFLSEWCVLQEAFRRARKSISNRGSGNHASEAVLRGRVDQANDFLQELGHSLLNGTYRPGKVRSYEIPKPGKPGESRRVAVLSGADKVVHHALKIVLDPVIEARLHRRSFAFRPGKTIWDQLHALRKTVDQDPLRFQCGLVIDIESFFDRIDHRRLLNDLGLLTNERPFTRLVKQLLNQVSASAVGLVTKRPAGILQGSPLSPLLANWHLDSFDRNWDRQFGKTNPLFRYADDIVTLTSSKEEANQIRKVLIRQLKESTQLSIAKKKTRITPLHEGLPILGMKLLRSHDPFLDENRTLIITDADRIQEAMQSAKEDIESFTADRPLGQQFEKLNRRLRGWFQTWQFASDASSAFESIDLSIYRLVRSRLKSCLKISHAVLNEQFSARADTGHPTWEADGVQILMLQSLPRNFYQARQNRFPWQDDAASPLSPVPPIRITDQSETKTNGKMVVVSDSHAVNQS</sequence>
<dbReference type="SUPFAM" id="SSF56672">
    <property type="entry name" value="DNA/RNA polymerases"/>
    <property type="match status" value="1"/>
</dbReference>
<dbReference type="EMBL" id="SJPG01000001">
    <property type="protein sequence ID" value="TWT63723.1"/>
    <property type="molecule type" value="Genomic_DNA"/>
</dbReference>